<comment type="caution">
    <text evidence="1">The sequence shown here is derived from an EMBL/GenBank/DDBJ whole genome shotgun (WGS) entry which is preliminary data.</text>
</comment>
<accession>A0A4Y7TCJ1</accession>
<sequence length="275" mass="30569">MFLQVLANLFRCVVKRSAPAPPVVRPPLKAWLHADIPGSGSDHDTDDSPVAVEREKRDMLETLTTAIPQLAGVHRGVDGSIRLPLPQGLDADTLIWKLKRTHAFKWDRAGETVVKDEFHAHNLRHKATLSNTWKTKLQALQSRVARSHAKTMKKASEWLESFVTGADADLLPRIRSCMDPGAIWEQLAFIVDAALMGQDSSPQDDVASPAQEKVDPLPDPALHFMLGILEVSGEECLKIYSLRLTGWAEYDARLGYLRSGVKGVLKCVRYEPQSH</sequence>
<dbReference type="AlphaFoldDB" id="A0A4Y7TCJ1"/>
<dbReference type="Proteomes" id="UP000298030">
    <property type="component" value="Unassembled WGS sequence"/>
</dbReference>
<gene>
    <name evidence="1" type="ORF">FA13DRAFT_338925</name>
</gene>
<dbReference type="EMBL" id="QPFP01000018">
    <property type="protein sequence ID" value="TEB31674.1"/>
    <property type="molecule type" value="Genomic_DNA"/>
</dbReference>
<organism evidence="1 2">
    <name type="scientific">Coprinellus micaceus</name>
    <name type="common">Glistening ink-cap mushroom</name>
    <name type="synonym">Coprinus micaceus</name>
    <dbReference type="NCBI Taxonomy" id="71717"/>
    <lineage>
        <taxon>Eukaryota</taxon>
        <taxon>Fungi</taxon>
        <taxon>Dikarya</taxon>
        <taxon>Basidiomycota</taxon>
        <taxon>Agaricomycotina</taxon>
        <taxon>Agaricomycetes</taxon>
        <taxon>Agaricomycetidae</taxon>
        <taxon>Agaricales</taxon>
        <taxon>Agaricineae</taxon>
        <taxon>Psathyrellaceae</taxon>
        <taxon>Coprinellus</taxon>
    </lineage>
</organism>
<keyword evidence="2" id="KW-1185">Reference proteome</keyword>
<evidence type="ECO:0000313" key="1">
    <source>
        <dbReference type="EMBL" id="TEB31674.1"/>
    </source>
</evidence>
<proteinExistence type="predicted"/>
<protein>
    <submittedName>
        <fullName evidence="1">Uncharacterized protein</fullName>
    </submittedName>
</protein>
<name>A0A4Y7TCJ1_COPMI</name>
<evidence type="ECO:0000313" key="2">
    <source>
        <dbReference type="Proteomes" id="UP000298030"/>
    </source>
</evidence>
<reference evidence="1 2" key="1">
    <citation type="journal article" date="2019" name="Nat. Ecol. Evol.">
        <title>Megaphylogeny resolves global patterns of mushroom evolution.</title>
        <authorList>
            <person name="Varga T."/>
            <person name="Krizsan K."/>
            <person name="Foldi C."/>
            <person name="Dima B."/>
            <person name="Sanchez-Garcia M."/>
            <person name="Sanchez-Ramirez S."/>
            <person name="Szollosi G.J."/>
            <person name="Szarkandi J.G."/>
            <person name="Papp V."/>
            <person name="Albert L."/>
            <person name="Andreopoulos W."/>
            <person name="Angelini C."/>
            <person name="Antonin V."/>
            <person name="Barry K.W."/>
            <person name="Bougher N.L."/>
            <person name="Buchanan P."/>
            <person name="Buyck B."/>
            <person name="Bense V."/>
            <person name="Catcheside P."/>
            <person name="Chovatia M."/>
            <person name="Cooper J."/>
            <person name="Damon W."/>
            <person name="Desjardin D."/>
            <person name="Finy P."/>
            <person name="Geml J."/>
            <person name="Haridas S."/>
            <person name="Hughes K."/>
            <person name="Justo A."/>
            <person name="Karasinski D."/>
            <person name="Kautmanova I."/>
            <person name="Kiss B."/>
            <person name="Kocsube S."/>
            <person name="Kotiranta H."/>
            <person name="LaButti K.M."/>
            <person name="Lechner B.E."/>
            <person name="Liimatainen K."/>
            <person name="Lipzen A."/>
            <person name="Lukacs Z."/>
            <person name="Mihaltcheva S."/>
            <person name="Morgado L.N."/>
            <person name="Niskanen T."/>
            <person name="Noordeloos M.E."/>
            <person name="Ohm R.A."/>
            <person name="Ortiz-Santana B."/>
            <person name="Ovrebo C."/>
            <person name="Racz N."/>
            <person name="Riley R."/>
            <person name="Savchenko A."/>
            <person name="Shiryaev A."/>
            <person name="Soop K."/>
            <person name="Spirin V."/>
            <person name="Szebenyi C."/>
            <person name="Tomsovsky M."/>
            <person name="Tulloss R.E."/>
            <person name="Uehling J."/>
            <person name="Grigoriev I.V."/>
            <person name="Vagvolgyi C."/>
            <person name="Papp T."/>
            <person name="Martin F.M."/>
            <person name="Miettinen O."/>
            <person name="Hibbett D.S."/>
            <person name="Nagy L.G."/>
        </authorList>
    </citation>
    <scope>NUCLEOTIDE SEQUENCE [LARGE SCALE GENOMIC DNA]</scope>
    <source>
        <strain evidence="1 2">FP101781</strain>
    </source>
</reference>
<dbReference type="OrthoDB" id="3108718at2759"/>